<protein>
    <submittedName>
        <fullName evidence="1">Uncharacterized protein</fullName>
    </submittedName>
</protein>
<dbReference type="Proteomes" id="UP000593565">
    <property type="component" value="Unassembled WGS sequence"/>
</dbReference>
<comment type="caution">
    <text evidence="1">The sequence shown here is derived from an EMBL/GenBank/DDBJ whole genome shotgun (WGS) entry which is preliminary data.</text>
</comment>
<reference evidence="1 2" key="1">
    <citation type="submission" date="2020-02" db="EMBL/GenBank/DDBJ databases">
        <title>A chromosome-scale genome assembly of the black bullhead catfish (Ameiurus melas).</title>
        <authorList>
            <person name="Wen M."/>
            <person name="Zham M."/>
            <person name="Cabau C."/>
            <person name="Klopp C."/>
            <person name="Donnadieu C."/>
            <person name="Roques C."/>
            <person name="Bouchez O."/>
            <person name="Lampietro C."/>
            <person name="Jouanno E."/>
            <person name="Herpin A."/>
            <person name="Louis A."/>
            <person name="Berthelot C."/>
            <person name="Parey E."/>
            <person name="Roest-Crollius H."/>
            <person name="Braasch I."/>
            <person name="Postlethwait J."/>
            <person name="Robinson-Rechavi M."/>
            <person name="Echchiki A."/>
            <person name="Begum T."/>
            <person name="Montfort J."/>
            <person name="Schartl M."/>
            <person name="Bobe J."/>
            <person name="Guiguen Y."/>
        </authorList>
    </citation>
    <scope>NUCLEOTIDE SEQUENCE [LARGE SCALE GENOMIC DNA]</scope>
    <source>
        <strain evidence="1">M_S1</strain>
        <tissue evidence="1">Blood</tissue>
    </source>
</reference>
<keyword evidence="2" id="KW-1185">Reference proteome</keyword>
<evidence type="ECO:0000313" key="1">
    <source>
        <dbReference type="EMBL" id="KAF4071211.1"/>
    </source>
</evidence>
<gene>
    <name evidence="1" type="ORF">AMELA_G00283270</name>
</gene>
<name>A0A7J5ZMU9_AMEME</name>
<dbReference type="AlphaFoldDB" id="A0A7J5ZMU9"/>
<sequence>MDSEEVRLCFSRKPPHNYLPGGSQSCGDAQTEICTASGGGTSGSVVHVTPVDLQNMKKEEPGDDDYLCNGPSCSVGNIAPVDQQKLIKNEEPEDEDYLKLNDAQLETKLREQHPRQGRKARTGVWNGLANTNVRTKSLLPNVIASI</sequence>
<proteinExistence type="predicted"/>
<dbReference type="PROSITE" id="PS51257">
    <property type="entry name" value="PROKAR_LIPOPROTEIN"/>
    <property type="match status" value="1"/>
</dbReference>
<organism evidence="1 2">
    <name type="scientific">Ameiurus melas</name>
    <name type="common">Black bullhead</name>
    <name type="synonym">Silurus melas</name>
    <dbReference type="NCBI Taxonomy" id="219545"/>
    <lineage>
        <taxon>Eukaryota</taxon>
        <taxon>Metazoa</taxon>
        <taxon>Chordata</taxon>
        <taxon>Craniata</taxon>
        <taxon>Vertebrata</taxon>
        <taxon>Euteleostomi</taxon>
        <taxon>Actinopterygii</taxon>
        <taxon>Neopterygii</taxon>
        <taxon>Teleostei</taxon>
        <taxon>Ostariophysi</taxon>
        <taxon>Siluriformes</taxon>
        <taxon>Ictaluridae</taxon>
        <taxon>Ameiurus</taxon>
    </lineage>
</organism>
<dbReference type="EMBL" id="JAAGNN010000028">
    <property type="protein sequence ID" value="KAF4071211.1"/>
    <property type="molecule type" value="Genomic_DNA"/>
</dbReference>
<accession>A0A7J5ZMU9</accession>
<evidence type="ECO:0000313" key="2">
    <source>
        <dbReference type="Proteomes" id="UP000593565"/>
    </source>
</evidence>